<reference evidence="2 3" key="1">
    <citation type="submission" date="2020-11" db="EMBL/GenBank/DDBJ databases">
        <authorList>
            <person name="Lassalle F."/>
        </authorList>
    </citation>
    <scope>NUCLEOTIDE SEQUENCE [LARGE SCALE GENOMIC DNA]</scope>
    <source>
        <strain evidence="2 3">AB21</strain>
    </source>
</reference>
<dbReference type="Pfam" id="PF13480">
    <property type="entry name" value="Acetyltransf_6"/>
    <property type="match status" value="1"/>
</dbReference>
<keyword evidence="3" id="KW-1185">Reference proteome</keyword>
<dbReference type="Proteomes" id="UP000601041">
    <property type="component" value="Unassembled WGS sequence"/>
</dbReference>
<dbReference type="SUPFAM" id="SSF55729">
    <property type="entry name" value="Acyl-CoA N-acyltransferases (Nat)"/>
    <property type="match status" value="1"/>
</dbReference>
<dbReference type="Gene3D" id="3.40.630.30">
    <property type="match status" value="1"/>
</dbReference>
<name>A0ABM8PPZ7_9HYPH</name>
<feature type="domain" description="BioF2-like acetyltransferase" evidence="1">
    <location>
        <begin position="177"/>
        <end position="322"/>
    </location>
</feature>
<evidence type="ECO:0000259" key="1">
    <source>
        <dbReference type="Pfam" id="PF13480"/>
    </source>
</evidence>
<dbReference type="InterPro" id="IPR038740">
    <property type="entry name" value="BioF2-like_GNAT_dom"/>
</dbReference>
<protein>
    <submittedName>
        <fullName evidence="2">GNAT family N-acetyltransferase</fullName>
    </submittedName>
</protein>
<evidence type="ECO:0000313" key="3">
    <source>
        <dbReference type="Proteomes" id="UP000601041"/>
    </source>
</evidence>
<gene>
    <name evidence="2" type="ORF">RHAB21_03208</name>
</gene>
<proteinExistence type="predicted"/>
<organism evidence="2 3">
    <name type="scientific">Pseudorhizobium halotolerans</name>
    <dbReference type="NCBI Taxonomy" id="1233081"/>
    <lineage>
        <taxon>Bacteria</taxon>
        <taxon>Pseudomonadati</taxon>
        <taxon>Pseudomonadota</taxon>
        <taxon>Alphaproteobacteria</taxon>
        <taxon>Hyphomicrobiales</taxon>
        <taxon>Rhizobiaceae</taxon>
        <taxon>Rhizobium/Agrobacterium group</taxon>
        <taxon>Pseudorhizobium</taxon>
    </lineage>
</organism>
<comment type="caution">
    <text evidence="2">The sequence shown here is derived from an EMBL/GenBank/DDBJ whole genome shotgun (WGS) entry which is preliminary data.</text>
</comment>
<dbReference type="EMBL" id="CABFWE030000005">
    <property type="protein sequence ID" value="CAD7041698.1"/>
    <property type="molecule type" value="Genomic_DNA"/>
</dbReference>
<dbReference type="RefSeq" id="WP_142588313.1">
    <property type="nucleotide sequence ID" value="NZ_CABFWE030000005.1"/>
</dbReference>
<sequence length="379" mass="43873">MEKPFLIEVRNRLEDVSSDWPVGAPSHHQALTLLHAFQSRTFLQVWLESFGRSGAQSFHFVEVRDRARQPLLFMPLRILRAGGAGLLQFVDQDAADYNAPVLFPSEMTWSRETAEQLWQQVLAELPPVDVVELTKMPGEVEGLLNPLVFLESGASELSCHATDLRRPWAEIDGEIPRRTTLMRKTRGLERLGSLGFHLAETEDEVRRVTAAMLRQKQRRFEETKVPGFDVDRDKFDFFDRGTVRFHREGTLRLFYLTVGETVVATIWGLVSGKRYYAIMLSFEGDEWTKHSPGSILFYKALEWLHQNGFEWMDLGIGNEPWKLESCRTTIPLVERREALTLRGRLYLGRKNLMEKVRGTMVYQRLRPLKWVVLRKLSGR</sequence>
<dbReference type="InterPro" id="IPR016181">
    <property type="entry name" value="Acyl_CoA_acyltransferase"/>
</dbReference>
<evidence type="ECO:0000313" key="2">
    <source>
        <dbReference type="EMBL" id="CAD7041698.1"/>
    </source>
</evidence>
<accession>A0ABM8PPZ7</accession>